<comment type="caution">
    <text evidence="11">The sequence shown here is derived from an EMBL/GenBank/DDBJ whole genome shotgun (WGS) entry which is preliminary data.</text>
</comment>
<dbReference type="GO" id="GO:0005737">
    <property type="term" value="C:cytoplasm"/>
    <property type="evidence" value="ECO:0007669"/>
    <property type="project" value="UniProtKB-ARBA"/>
</dbReference>
<proteinExistence type="inferred from homology"/>
<dbReference type="GO" id="GO:0008270">
    <property type="term" value="F:zinc ion binding"/>
    <property type="evidence" value="ECO:0007669"/>
    <property type="project" value="InterPro"/>
</dbReference>
<dbReference type="GO" id="GO:0006508">
    <property type="term" value="P:proteolysis"/>
    <property type="evidence" value="ECO:0007669"/>
    <property type="project" value="UniProtKB-KW"/>
</dbReference>
<organism evidence="11 12">
    <name type="scientific">Oligosphaera ethanolica</name>
    <dbReference type="NCBI Taxonomy" id="760260"/>
    <lineage>
        <taxon>Bacteria</taxon>
        <taxon>Pseudomonadati</taxon>
        <taxon>Lentisphaerota</taxon>
        <taxon>Oligosphaeria</taxon>
        <taxon>Oligosphaerales</taxon>
        <taxon>Oligosphaeraceae</taxon>
        <taxon>Oligosphaera</taxon>
    </lineage>
</organism>
<dbReference type="Pfam" id="PF02127">
    <property type="entry name" value="Peptidase_M18"/>
    <property type="match status" value="1"/>
</dbReference>
<dbReference type="NCBIfam" id="NF002600">
    <property type="entry name" value="PRK02256.1"/>
    <property type="match status" value="1"/>
</dbReference>
<comment type="cofactor">
    <cofactor evidence="1 10">
        <name>Zn(2+)</name>
        <dbReference type="ChEBI" id="CHEBI:29105"/>
    </cofactor>
</comment>
<protein>
    <recommendedName>
        <fullName evidence="10">M18 family aminopeptidase</fullName>
        <ecNumber evidence="10">3.4.11.-</ecNumber>
    </recommendedName>
</protein>
<dbReference type="InterPro" id="IPR001948">
    <property type="entry name" value="Peptidase_M18"/>
</dbReference>
<evidence type="ECO:0000256" key="10">
    <source>
        <dbReference type="RuleBase" id="RU004387"/>
    </source>
</evidence>
<dbReference type="RefSeq" id="WP_307259416.1">
    <property type="nucleotide sequence ID" value="NZ_JAUSVL010000001.1"/>
</dbReference>
<evidence type="ECO:0000256" key="2">
    <source>
        <dbReference type="ARBA" id="ARBA00008290"/>
    </source>
</evidence>
<dbReference type="EC" id="3.4.11.-" evidence="10"/>
<evidence type="ECO:0000256" key="5">
    <source>
        <dbReference type="ARBA" id="ARBA00022723"/>
    </source>
</evidence>
<dbReference type="Gene3D" id="2.30.250.10">
    <property type="entry name" value="Aminopeptidase i, Domain 2"/>
    <property type="match status" value="1"/>
</dbReference>
<evidence type="ECO:0000256" key="8">
    <source>
        <dbReference type="ARBA" id="ARBA00023049"/>
    </source>
</evidence>
<comment type="similarity">
    <text evidence="2 9">Belongs to the peptidase M18 family.</text>
</comment>
<keyword evidence="7 9" id="KW-0862">Zinc</keyword>
<keyword evidence="5 9" id="KW-0479">Metal-binding</keyword>
<evidence type="ECO:0000256" key="1">
    <source>
        <dbReference type="ARBA" id="ARBA00001947"/>
    </source>
</evidence>
<dbReference type="PRINTS" id="PR00932">
    <property type="entry name" value="AMINO1PTASE"/>
</dbReference>
<keyword evidence="6 9" id="KW-0378">Hydrolase</keyword>
<evidence type="ECO:0000256" key="4">
    <source>
        <dbReference type="ARBA" id="ARBA00022670"/>
    </source>
</evidence>
<gene>
    <name evidence="11" type="ORF">J3R75_000277</name>
</gene>
<dbReference type="EMBL" id="JAUSVL010000001">
    <property type="protein sequence ID" value="MDQ0288170.1"/>
    <property type="molecule type" value="Genomic_DNA"/>
</dbReference>
<name>A0AAE3VCX8_9BACT</name>
<dbReference type="Gene3D" id="3.40.630.10">
    <property type="entry name" value="Zn peptidases"/>
    <property type="match status" value="1"/>
</dbReference>
<dbReference type="GO" id="GO:0008237">
    <property type="term" value="F:metallopeptidase activity"/>
    <property type="evidence" value="ECO:0007669"/>
    <property type="project" value="UniProtKB-KW"/>
</dbReference>
<dbReference type="PANTHER" id="PTHR28570">
    <property type="entry name" value="ASPARTYL AMINOPEPTIDASE"/>
    <property type="match status" value="1"/>
</dbReference>
<dbReference type="InterPro" id="IPR023358">
    <property type="entry name" value="Peptidase_M18_dom2"/>
</dbReference>
<evidence type="ECO:0000256" key="7">
    <source>
        <dbReference type="ARBA" id="ARBA00022833"/>
    </source>
</evidence>
<dbReference type="AlphaFoldDB" id="A0AAE3VCX8"/>
<reference evidence="11" key="1">
    <citation type="submission" date="2023-07" db="EMBL/GenBank/DDBJ databases">
        <title>Genomic Encyclopedia of Type Strains, Phase IV (KMG-IV): sequencing the most valuable type-strain genomes for metagenomic binning, comparative biology and taxonomic classification.</title>
        <authorList>
            <person name="Goeker M."/>
        </authorList>
    </citation>
    <scope>NUCLEOTIDE SEQUENCE</scope>
    <source>
        <strain evidence="11">DSM 24202</strain>
    </source>
</reference>
<evidence type="ECO:0000313" key="12">
    <source>
        <dbReference type="Proteomes" id="UP001238163"/>
    </source>
</evidence>
<dbReference type="SUPFAM" id="SSF101821">
    <property type="entry name" value="Aminopeptidase/glucanase lid domain"/>
    <property type="match status" value="1"/>
</dbReference>
<keyword evidence="12" id="KW-1185">Reference proteome</keyword>
<dbReference type="Proteomes" id="UP001238163">
    <property type="component" value="Unassembled WGS sequence"/>
</dbReference>
<dbReference type="SUPFAM" id="SSF53187">
    <property type="entry name" value="Zn-dependent exopeptidases"/>
    <property type="match status" value="1"/>
</dbReference>
<accession>A0AAE3VCX8</accession>
<evidence type="ECO:0000256" key="9">
    <source>
        <dbReference type="RuleBase" id="RU004386"/>
    </source>
</evidence>
<keyword evidence="8 9" id="KW-0482">Metalloprotease</keyword>
<dbReference type="GO" id="GO:0004177">
    <property type="term" value="F:aminopeptidase activity"/>
    <property type="evidence" value="ECO:0007669"/>
    <property type="project" value="UniProtKB-KW"/>
</dbReference>
<dbReference type="PANTHER" id="PTHR28570:SF2">
    <property type="entry name" value="M18 FAMILY AMINOPEPTIDASE 1-RELATED"/>
    <property type="match status" value="1"/>
</dbReference>
<evidence type="ECO:0000256" key="3">
    <source>
        <dbReference type="ARBA" id="ARBA00022438"/>
    </source>
</evidence>
<evidence type="ECO:0000256" key="6">
    <source>
        <dbReference type="ARBA" id="ARBA00022801"/>
    </source>
</evidence>
<sequence>MPAKKTAKDDPKSRQTVTPWKQESVWEKLSAAELKQVENYCADYIRFISDAKTERLAHDIALKLAKDAGFADLDALATAGKKLKPGTKVYRSCHGKTLFLAQIGKEPLENGLSLIGAHIDSPRLDAKPNPLYQDDCMAMLDTHYYGGIKKYQWVTIPLALHGVVIRRDGTSVTLNIGEDPGDPVLTITDLLPHLGADQAKKTLAEAFSGEALNVLLASRPVPKDDGDKDFKDRTKLRVLRLLKDKYGIEEEDFASAELELVPAGPARELGLDRSMVLGYGQDDRVCAYGAIRAILDAKGVPTRTRAAVICDKEEIGSYGSTGMDSMFMENTVAELSALMGDGYNELTVRRALARSRMLSADVNALHDPAFPEVSSPNNMGKMGCGVVISKYTGARGKSGSSDASAEFMGDVRRIFNDAGVAWQMGELGKVDVGGGGTIALYLARYGMDVVDCGVGLLSMHAPQECASKVDIYMGYKAYKAFFEAK</sequence>
<evidence type="ECO:0000313" key="11">
    <source>
        <dbReference type="EMBL" id="MDQ0288170.1"/>
    </source>
</evidence>
<keyword evidence="4 9" id="KW-0645">Protease</keyword>
<keyword evidence="3 9" id="KW-0031">Aminopeptidase</keyword>